<organism evidence="2 3">
    <name type="scientific">Paracidovorax cattleyae</name>
    <dbReference type="NCBI Taxonomy" id="80868"/>
    <lineage>
        <taxon>Bacteria</taxon>
        <taxon>Pseudomonadati</taxon>
        <taxon>Pseudomonadota</taxon>
        <taxon>Betaproteobacteria</taxon>
        <taxon>Burkholderiales</taxon>
        <taxon>Comamonadaceae</taxon>
        <taxon>Paracidovorax</taxon>
    </lineage>
</organism>
<proteinExistence type="predicted"/>
<dbReference type="OrthoDB" id="8794128at2"/>
<feature type="compositionally biased region" description="Low complexity" evidence="1">
    <location>
        <begin position="73"/>
        <end position="113"/>
    </location>
</feature>
<reference evidence="3" key="1">
    <citation type="submission" date="2016-10" db="EMBL/GenBank/DDBJ databases">
        <authorList>
            <person name="Varghese N."/>
            <person name="Submissions S."/>
        </authorList>
    </citation>
    <scope>NUCLEOTIDE SEQUENCE [LARGE SCALE GENOMIC DNA]</scope>
    <source>
        <strain evidence="3">DSM 17101</strain>
    </source>
</reference>
<feature type="compositionally biased region" description="Pro residues" evidence="1">
    <location>
        <begin position="44"/>
        <end position="56"/>
    </location>
</feature>
<gene>
    <name evidence="2" type="ORF">SAMN04489708_12357</name>
</gene>
<protein>
    <recommendedName>
        <fullName evidence="4">Fe-S oxidoreductase</fullName>
    </recommendedName>
</protein>
<accession>A0A1H0V4H2</accession>
<keyword evidence="3" id="KW-1185">Reference proteome</keyword>
<evidence type="ECO:0000256" key="1">
    <source>
        <dbReference type="SAM" id="MobiDB-lite"/>
    </source>
</evidence>
<dbReference type="EMBL" id="FNJL01000023">
    <property type="protein sequence ID" value="SDP73264.1"/>
    <property type="molecule type" value="Genomic_DNA"/>
</dbReference>
<dbReference type="RefSeq" id="WP_092836763.1">
    <property type="nucleotide sequence ID" value="NZ_FNJL01000023.1"/>
</dbReference>
<dbReference type="AlphaFoldDB" id="A0A1H0V4H2"/>
<feature type="region of interest" description="Disordered" evidence="1">
    <location>
        <begin position="27"/>
        <end position="113"/>
    </location>
</feature>
<sequence length="365" mass="36951">MPPSSIDPPLPPQGALARLFAEAALQRQGMLLGTDRGGDTSPSAPVPPPGAAPQPLPSTERVSVSPEARARADAALGPGPAAAPRPGAAVPGSAGQGSPRAGRPPAGLPGVAVPAPAAGMAPVDGPGEAWPTGGVGGPMRSLLGMLVHRLAEAGGPALRVVSAQPWTADMARALRAAVSAQGGPAALQTWRVGQGRVQAEDGERGFAFTLQVPSAWAERGAAAGASAGLAGGAASAGAQALSVPFPGRQARLEPGVFALVLQPVRDEAGAQGRTSALLSLEFQPPPQQGLYGREWMQSALRPDPWLQMAALQASGWRREDEEAEAAARRGAVPPCDQPGCPYEGRAPCEQPFCLALRVVPSRRSV</sequence>
<dbReference type="Proteomes" id="UP000199317">
    <property type="component" value="Unassembled WGS sequence"/>
</dbReference>
<evidence type="ECO:0008006" key="4">
    <source>
        <dbReference type="Google" id="ProtNLM"/>
    </source>
</evidence>
<evidence type="ECO:0000313" key="2">
    <source>
        <dbReference type="EMBL" id="SDP73264.1"/>
    </source>
</evidence>
<name>A0A1H0V4H2_9BURK</name>
<evidence type="ECO:0000313" key="3">
    <source>
        <dbReference type="Proteomes" id="UP000199317"/>
    </source>
</evidence>